<dbReference type="InterPro" id="IPR005650">
    <property type="entry name" value="BlaI_family"/>
</dbReference>
<evidence type="ECO:0000256" key="1">
    <source>
        <dbReference type="ARBA" id="ARBA00011046"/>
    </source>
</evidence>
<dbReference type="RefSeq" id="WP_057872427.1">
    <property type="nucleotide sequence ID" value="NZ_AZGB01000025.1"/>
</dbReference>
<accession>A0A0R1VNX8</accession>
<protein>
    <submittedName>
        <fullName evidence="5">CopY TcrY family copper transport repressor</fullName>
    </submittedName>
</protein>
<dbReference type="PIRSF" id="PIRSF019455">
    <property type="entry name" value="CopR_AtkY"/>
    <property type="match status" value="1"/>
</dbReference>
<organism evidence="5 6">
    <name type="scientific">Liquorilactobacillus ghanensis DSM 18630</name>
    <dbReference type="NCBI Taxonomy" id="1423750"/>
    <lineage>
        <taxon>Bacteria</taxon>
        <taxon>Bacillati</taxon>
        <taxon>Bacillota</taxon>
        <taxon>Bacilli</taxon>
        <taxon>Lactobacillales</taxon>
        <taxon>Lactobacillaceae</taxon>
        <taxon>Liquorilactobacillus</taxon>
    </lineage>
</organism>
<evidence type="ECO:0000313" key="5">
    <source>
        <dbReference type="EMBL" id="KRM04884.1"/>
    </source>
</evidence>
<dbReference type="GO" id="GO:0045892">
    <property type="term" value="P:negative regulation of DNA-templated transcription"/>
    <property type="evidence" value="ECO:0007669"/>
    <property type="project" value="InterPro"/>
</dbReference>
<comment type="similarity">
    <text evidence="1">Belongs to the BlaI transcriptional regulatory family.</text>
</comment>
<dbReference type="NCBIfam" id="TIGR02698">
    <property type="entry name" value="CopY_TcrY"/>
    <property type="match status" value="1"/>
</dbReference>
<keyword evidence="6" id="KW-1185">Reference proteome</keyword>
<evidence type="ECO:0000313" key="6">
    <source>
        <dbReference type="Proteomes" id="UP000051451"/>
    </source>
</evidence>
<dbReference type="InterPro" id="IPR014071">
    <property type="entry name" value="Cu_transp_CopY/TcrY"/>
</dbReference>
<dbReference type="Proteomes" id="UP000051451">
    <property type="component" value="Unassembled WGS sequence"/>
</dbReference>
<keyword evidence="4" id="KW-0804">Transcription</keyword>
<dbReference type="AlphaFoldDB" id="A0A0R1VNX8"/>
<dbReference type="GeneID" id="98319704"/>
<dbReference type="GO" id="GO:0003677">
    <property type="term" value="F:DNA binding"/>
    <property type="evidence" value="ECO:0007669"/>
    <property type="project" value="UniProtKB-KW"/>
</dbReference>
<dbReference type="Gene3D" id="1.10.10.10">
    <property type="entry name" value="Winged helix-like DNA-binding domain superfamily/Winged helix DNA-binding domain"/>
    <property type="match status" value="1"/>
</dbReference>
<dbReference type="Pfam" id="PF03965">
    <property type="entry name" value="Penicillinase_R"/>
    <property type="match status" value="1"/>
</dbReference>
<name>A0A0R1VNX8_9LACO</name>
<reference evidence="5 6" key="1">
    <citation type="journal article" date="2015" name="Genome Announc.">
        <title>Expanding the biotechnology potential of lactobacilli through comparative genomics of 213 strains and associated genera.</title>
        <authorList>
            <person name="Sun Z."/>
            <person name="Harris H.M."/>
            <person name="McCann A."/>
            <person name="Guo C."/>
            <person name="Argimon S."/>
            <person name="Zhang W."/>
            <person name="Yang X."/>
            <person name="Jeffery I.B."/>
            <person name="Cooney J.C."/>
            <person name="Kagawa T.F."/>
            <person name="Liu W."/>
            <person name="Song Y."/>
            <person name="Salvetti E."/>
            <person name="Wrobel A."/>
            <person name="Rasinkangas P."/>
            <person name="Parkhill J."/>
            <person name="Rea M.C."/>
            <person name="O'Sullivan O."/>
            <person name="Ritari J."/>
            <person name="Douillard F.P."/>
            <person name="Paul Ross R."/>
            <person name="Yang R."/>
            <person name="Briner A.E."/>
            <person name="Felis G.E."/>
            <person name="de Vos W.M."/>
            <person name="Barrangou R."/>
            <person name="Klaenhammer T.R."/>
            <person name="Caufield P.W."/>
            <person name="Cui Y."/>
            <person name="Zhang H."/>
            <person name="O'Toole P.W."/>
        </authorList>
    </citation>
    <scope>NUCLEOTIDE SEQUENCE [LARGE SCALE GENOMIC DNA]</scope>
    <source>
        <strain evidence="5 6">DSM 18630</strain>
    </source>
</reference>
<dbReference type="PATRIC" id="fig|1423750.3.peg.1957"/>
<evidence type="ECO:0000256" key="2">
    <source>
        <dbReference type="ARBA" id="ARBA00023015"/>
    </source>
</evidence>
<dbReference type="EMBL" id="AZGB01000025">
    <property type="protein sequence ID" value="KRM04884.1"/>
    <property type="molecule type" value="Genomic_DNA"/>
</dbReference>
<proteinExistence type="inferred from homology"/>
<evidence type="ECO:0000256" key="4">
    <source>
        <dbReference type="ARBA" id="ARBA00023163"/>
    </source>
</evidence>
<dbReference type="SUPFAM" id="SSF46785">
    <property type="entry name" value="Winged helix' DNA-binding domain"/>
    <property type="match status" value="1"/>
</dbReference>
<evidence type="ECO:0000256" key="3">
    <source>
        <dbReference type="ARBA" id="ARBA00023125"/>
    </source>
</evidence>
<dbReference type="OrthoDB" id="1849040at2"/>
<dbReference type="InterPro" id="IPR036390">
    <property type="entry name" value="WH_DNA-bd_sf"/>
</dbReference>
<keyword evidence="2" id="KW-0805">Transcription regulation</keyword>
<comment type="caution">
    <text evidence="5">The sequence shown here is derived from an EMBL/GenBank/DDBJ whole genome shotgun (WGS) entry which is preliminary data.</text>
</comment>
<dbReference type="STRING" id="1423750.FC89_GL001915"/>
<keyword evidence="3" id="KW-0238">DNA-binding</keyword>
<dbReference type="InterPro" id="IPR036388">
    <property type="entry name" value="WH-like_DNA-bd_sf"/>
</dbReference>
<gene>
    <name evidence="5" type="ORF">FC89_GL001915</name>
</gene>
<sequence>MNNNKAVEISDAEWEIMRVVWTLQTATSRKIIDNLKQKKSWKEATVKTLLRRLVQKEVLRTTTQGRSFIYHPAINEQEAINLMALGVFQKICQHHVGTTLLQVIQQFPLAKGDIEQLQQELTKKYPTAPDELPCDCLPGMHQACSSTAEVSEKC</sequence>